<organism evidence="3 4">
    <name type="scientific">Rhizophagus clarus</name>
    <dbReference type="NCBI Taxonomy" id="94130"/>
    <lineage>
        <taxon>Eukaryota</taxon>
        <taxon>Fungi</taxon>
        <taxon>Fungi incertae sedis</taxon>
        <taxon>Mucoromycota</taxon>
        <taxon>Glomeromycotina</taxon>
        <taxon>Glomeromycetes</taxon>
        <taxon>Glomerales</taxon>
        <taxon>Glomeraceae</taxon>
        <taxon>Rhizophagus</taxon>
    </lineage>
</organism>
<evidence type="ECO:0000256" key="2">
    <source>
        <dbReference type="SAM" id="SignalP"/>
    </source>
</evidence>
<sequence length="402" mass="45583">MNFQIIYLLLLILRAGLVKSFYEIGSANTYHNVTDYHRTHEPSTTLKETSSTPTESQSLYTDSSIKIPFDKCSEFGVIINCTSTKPYCFVDGDNIFCGPTDRLGWRISPLDGLILNDGQKPDSNCELFKPPENLEIKSIIMNLLNYSEFGSGFKGRESAWFNIFEYLGNCPLKTQYCDKDLLICQNLLGAGKNCTSSNQCLSHFCEKYDENAPDDTAERRCIEVDDTNNSDSLGKKTDNKDSGHLGKGSLLIIISISVGSSILILAMILFLIKARRKKHLISSKKFFPNNDYLLNDTTININQPGFVEKHFSSFSSLPSSLLSRISSTISRPYSKNVKRDSSDHFSVLLPPPPTFNRDSFLYYNNNSNNNNYYYSDNENDRDSFDIYPLNHTNHTNHIRRTL</sequence>
<dbReference type="AlphaFoldDB" id="A0A2Z6QV75"/>
<gene>
    <name evidence="3" type="ORF">RclHR1_11150003</name>
</gene>
<keyword evidence="2" id="KW-0732">Signal</keyword>
<keyword evidence="4" id="KW-1185">Reference proteome</keyword>
<name>A0A2Z6QV75_9GLOM</name>
<feature type="chain" id="PRO_5016274896" evidence="2">
    <location>
        <begin position="21"/>
        <end position="402"/>
    </location>
</feature>
<comment type="caution">
    <text evidence="3">The sequence shown here is derived from an EMBL/GenBank/DDBJ whole genome shotgun (WGS) entry which is preliminary data.</text>
</comment>
<keyword evidence="1" id="KW-1133">Transmembrane helix</keyword>
<evidence type="ECO:0000313" key="3">
    <source>
        <dbReference type="EMBL" id="GBB84578.1"/>
    </source>
</evidence>
<accession>A0A2Z6QV75</accession>
<dbReference type="EMBL" id="BEXD01000131">
    <property type="protein sequence ID" value="GBB84578.1"/>
    <property type="molecule type" value="Genomic_DNA"/>
</dbReference>
<feature type="transmembrane region" description="Helical" evidence="1">
    <location>
        <begin position="250"/>
        <end position="272"/>
    </location>
</feature>
<reference evidence="3 4" key="1">
    <citation type="submission" date="2017-11" db="EMBL/GenBank/DDBJ databases">
        <title>The genome of Rhizophagus clarus HR1 reveals common genetic basis of auxotrophy among arbuscular mycorrhizal fungi.</title>
        <authorList>
            <person name="Kobayashi Y."/>
        </authorList>
    </citation>
    <scope>NUCLEOTIDE SEQUENCE [LARGE SCALE GENOMIC DNA]</scope>
    <source>
        <strain evidence="3 4">HR1</strain>
    </source>
</reference>
<evidence type="ECO:0000313" key="4">
    <source>
        <dbReference type="Proteomes" id="UP000247702"/>
    </source>
</evidence>
<keyword evidence="1" id="KW-0472">Membrane</keyword>
<proteinExistence type="predicted"/>
<feature type="signal peptide" evidence="2">
    <location>
        <begin position="1"/>
        <end position="20"/>
    </location>
</feature>
<protein>
    <submittedName>
        <fullName evidence="3">Uncharacterized protein</fullName>
    </submittedName>
</protein>
<dbReference type="Proteomes" id="UP000247702">
    <property type="component" value="Unassembled WGS sequence"/>
</dbReference>
<keyword evidence="1" id="KW-0812">Transmembrane</keyword>
<evidence type="ECO:0000256" key="1">
    <source>
        <dbReference type="SAM" id="Phobius"/>
    </source>
</evidence>